<accession>A0A502FJE0</accession>
<dbReference type="Proteomes" id="UP000317078">
    <property type="component" value="Unassembled WGS sequence"/>
</dbReference>
<keyword evidence="2" id="KW-1185">Reference proteome</keyword>
<protein>
    <submittedName>
        <fullName evidence="1">4,5-dihydroxyphthalate decarboxylase</fullName>
    </submittedName>
</protein>
<evidence type="ECO:0000313" key="1">
    <source>
        <dbReference type="EMBL" id="TPG49541.1"/>
    </source>
</evidence>
<sequence length="329" mass="36678">MPNIPLTIALSEYDHVRDVLDGTVPVPGVDLTVLRMPVEEIFYRFTFHREWDVSEMSFAKVASLLSQGDETIVAIPVFVSRMFRHSSFYVRADSGLTDPAQLAGKRVGVPEWAQTAAIYSRGILAHHHGVDLAGIRWFQAGVNDPGRVEKVKLALPGGLSLTPVPDRSLSEMLLAGDLDAVLSARPPGPFLAGDPAIRRLFADYQAAEEDFLRETGIFPIMHVVVMRRDVYERNRWLALNLLKALETAKDRSLARLSDITLSYFPLPWMAERARAARAMIGGDGWPYGVDANRATLDAFTTWAHEQGVCHRKLDPAEIFAPETRSRFKV</sequence>
<dbReference type="EMBL" id="RCZP01000028">
    <property type="protein sequence ID" value="TPG49541.1"/>
    <property type="molecule type" value="Genomic_DNA"/>
</dbReference>
<evidence type="ECO:0000313" key="2">
    <source>
        <dbReference type="Proteomes" id="UP000317078"/>
    </source>
</evidence>
<dbReference type="OrthoDB" id="8689594at2"/>
<dbReference type="RefSeq" id="WP_140885745.1">
    <property type="nucleotide sequence ID" value="NZ_RCZP01000028.1"/>
</dbReference>
<organism evidence="1 2">
    <name type="scientific">Muricoccus nepalensis</name>
    <dbReference type="NCBI Taxonomy" id="1854500"/>
    <lineage>
        <taxon>Bacteria</taxon>
        <taxon>Pseudomonadati</taxon>
        <taxon>Pseudomonadota</taxon>
        <taxon>Alphaproteobacteria</taxon>
        <taxon>Acetobacterales</taxon>
        <taxon>Roseomonadaceae</taxon>
        <taxon>Muricoccus</taxon>
    </lineage>
</organism>
<comment type="caution">
    <text evidence="1">The sequence shown here is derived from an EMBL/GenBank/DDBJ whole genome shotgun (WGS) entry which is preliminary data.</text>
</comment>
<proteinExistence type="predicted"/>
<gene>
    <name evidence="1" type="ORF">EAH89_21250</name>
</gene>
<dbReference type="AlphaFoldDB" id="A0A502FJE0"/>
<reference evidence="1 2" key="1">
    <citation type="journal article" date="2019" name="Environ. Microbiol.">
        <title>Species interactions and distinct microbial communities in high Arctic permafrost affected cryosols are associated with the CH4 and CO2 gas fluxes.</title>
        <authorList>
            <person name="Altshuler I."/>
            <person name="Hamel J."/>
            <person name="Turney S."/>
            <person name="Magnuson E."/>
            <person name="Levesque R."/>
            <person name="Greer C."/>
            <person name="Whyte L.G."/>
        </authorList>
    </citation>
    <scope>NUCLEOTIDE SEQUENCE [LARGE SCALE GENOMIC DNA]</scope>
    <source>
        <strain evidence="1 2">S9.3B</strain>
    </source>
</reference>
<dbReference type="Gene3D" id="3.40.190.10">
    <property type="entry name" value="Periplasmic binding protein-like II"/>
    <property type="match status" value="1"/>
</dbReference>
<name>A0A502FJE0_9PROT</name>
<dbReference type="SUPFAM" id="SSF53850">
    <property type="entry name" value="Periplasmic binding protein-like II"/>
    <property type="match status" value="1"/>
</dbReference>